<sequence length="127" mass="13952">MRSFDILELHGRSEDIVREVEQGRLSMVTRHGQPLFVSVPFTEALLQAGVHTTLALGLFRQGDISSGRAARLAGMTRPEFLDYASSMGVPVVDYDPAELDEELAAFDAMVTGEAPWVNTCARSRGQR</sequence>
<accession>A0A426FS72</accession>
<dbReference type="Proteomes" id="UP000270261">
    <property type="component" value="Unassembled WGS sequence"/>
</dbReference>
<organism evidence="1 2">
    <name type="scientific">Lautropia dentalis</name>
    <dbReference type="NCBI Taxonomy" id="2490857"/>
    <lineage>
        <taxon>Bacteria</taxon>
        <taxon>Pseudomonadati</taxon>
        <taxon>Pseudomonadota</taxon>
        <taxon>Betaproteobacteria</taxon>
        <taxon>Burkholderiales</taxon>
        <taxon>Burkholderiaceae</taxon>
        <taxon>Lautropia</taxon>
    </lineage>
</organism>
<comment type="caution">
    <text evidence="1">The sequence shown here is derived from an EMBL/GenBank/DDBJ whole genome shotgun (WGS) entry which is preliminary data.</text>
</comment>
<evidence type="ECO:0000313" key="1">
    <source>
        <dbReference type="EMBL" id="RRN45494.1"/>
    </source>
</evidence>
<evidence type="ECO:0000313" key="2">
    <source>
        <dbReference type="Proteomes" id="UP000270261"/>
    </source>
</evidence>
<name>A0A426FS72_9BURK</name>
<dbReference type="RefSeq" id="WP_125094923.1">
    <property type="nucleotide sequence ID" value="NZ_RRUE01000001.1"/>
</dbReference>
<gene>
    <name evidence="1" type="ORF">EHV23_04700</name>
</gene>
<reference evidence="1 2" key="1">
    <citation type="submission" date="2018-11" db="EMBL/GenBank/DDBJ databases">
        <title>Genome sequencing of Lautropia sp. KCOM 2505 (= ChDC F240).</title>
        <authorList>
            <person name="Kook J.-K."/>
            <person name="Park S.-N."/>
            <person name="Lim Y.K."/>
        </authorList>
    </citation>
    <scope>NUCLEOTIDE SEQUENCE [LARGE SCALE GENOMIC DNA]</scope>
    <source>
        <strain evidence="1 2">KCOM 2505</strain>
    </source>
</reference>
<dbReference type="AlphaFoldDB" id="A0A426FS72"/>
<dbReference type="InterPro" id="IPR005368">
    <property type="entry name" value="UPF0175"/>
</dbReference>
<keyword evidence="2" id="KW-1185">Reference proteome</keyword>
<proteinExistence type="predicted"/>
<dbReference type="Pfam" id="PF03683">
    <property type="entry name" value="UPF0175"/>
    <property type="match status" value="1"/>
</dbReference>
<dbReference type="OrthoDB" id="9134981at2"/>
<dbReference type="EMBL" id="RRUE01000001">
    <property type="protein sequence ID" value="RRN45494.1"/>
    <property type="molecule type" value="Genomic_DNA"/>
</dbReference>
<protein>
    <submittedName>
        <fullName evidence="1">UPF0175 family protein</fullName>
    </submittedName>
</protein>